<sequence length="1277" mass="146080">MSRIDKLSISGVRSFSPAVREAIQFNTPLTLIVGYNGSGKTTIIECLKYATTGELPPNSKGGAFIHDPKLCGEKEVMAQVKLQFRSINDRQHVATRSMQLTVKKTTRSQKTLDCSLVVVNNGERTTTSTRQAQLDEMIPERLGVSPAILDAVIFCHQDESLWPLSEPAALKKRFDEIFEALKYTKAIDNLKVLRKKQMEQLGKLQNDEAHNKVNKDRGERAEKRMTGLQAEIEEARDKCEGLSTEMQDTQDKIKQKYEQANSFLQIVQNLSNKREQLEYRQDAVDELKQTFDELREDDASLEESLAQYEESMERQRDEEQQNRTQYSDLQKELADSRKSLSAKLSEQGKHQSDKDKYERQLKARVDMVQDAAQAHGLRGYDGDLTEQDVKSFNDKIQKLLADRKPTPKENAAELDKATAQITDLEGRKAARTQDRVSAKQRMNAIDKRTQILQNEAGLINVDEGAKAILDGQLDEVGTKLQRAQQDFEKANWDKQIADENSNLAQLDFRKKEVADRKRKLETLASTWRPKLSAIVGENWEPETLEPKFQSLLAKQSKSLQDARKKRDQAREKQQKVEYRLKTAKESQDSKSQDATERKQEVLAALRKVRDGAVIEDFSEEVTAVEQQVEDLRNELSLFDALVDYYSKCKRMLETKKRCLLCDRHFDDSQSASLDRLSKKIDKHLDPPKGKRRDYKEALASLESLRAVRASYDTYERLSTEVPKLRDEYKAIQAEHDALERQVEELESAVSSEEEKHRDMEELSKTVTNISQTIKDIQESEGQVERIMSQQSAGAVSRSAEEIHEAQAAIAEQMRGLKSRIAKLTSDRQRMKDQINGLELERSEVNNKIGRAAGQLEKKKDLLAQIQSLKDDHTAQREIIQRADEDLESLEPSMTEARSVRDETLRHGRQKEQIIIDERDAIANSVSEIKMLDSDIADYIDRGGPSNLASNQRAIAALEKSISNTEKDITDVTVRTNKLKQDIANGDRKKKNISDNLNYRKHLRTLEVLRKDIAELEDRNAHEDYERLQAEARSLENHSNRLFAERGSVMGTMKTKDEELGRLLQEWEMDYKDAKQKYRESHIRVETTKAAIEDLAQCGAAVDKAVMQFHSLKMAEVNRIAGELWQSTYQGTDIDTILIRSDNESSTGKRNYNYRLCMVKQDTEMDMRGRCSAGQKVLASIIIRLALAESFGVNCGLIALDEPTTNLDRDNIKSLAESLHMIIKTRQAQSNFQLIVITHDEDFLRHMRCSDFCDSFFRVKRDERQNSVIVRESITKIF</sequence>
<reference evidence="1" key="1">
    <citation type="submission" date="2024-12" db="EMBL/GenBank/DDBJ databases">
        <title>Comparative genomics and development of molecular markers within Purpureocillium lilacinum and among Purpureocillium species.</title>
        <authorList>
            <person name="Yeh Z.-Y."/>
            <person name="Ni N.-T."/>
            <person name="Lo P.-H."/>
            <person name="Mushyakhwo K."/>
            <person name="Lin C.-F."/>
            <person name="Nai Y.-S."/>
        </authorList>
    </citation>
    <scope>NUCLEOTIDE SEQUENCE</scope>
    <source>
        <strain evidence="1">NCHU-NPUST-175</strain>
    </source>
</reference>
<evidence type="ECO:0000313" key="1">
    <source>
        <dbReference type="EMBL" id="KAL3958690.1"/>
    </source>
</evidence>
<proteinExistence type="predicted"/>
<protein>
    <submittedName>
        <fullName evidence="1">Uncharacterized protein</fullName>
    </submittedName>
</protein>
<dbReference type="EMBL" id="JBGNUJ010000006">
    <property type="protein sequence ID" value="KAL3958690.1"/>
    <property type="molecule type" value="Genomic_DNA"/>
</dbReference>
<accession>A0ACC4DQN5</accession>
<name>A0ACC4DQN5_PURLI</name>
<keyword evidence="2" id="KW-1185">Reference proteome</keyword>
<organism evidence="1 2">
    <name type="scientific">Purpureocillium lilacinum</name>
    <name type="common">Paecilomyces lilacinus</name>
    <dbReference type="NCBI Taxonomy" id="33203"/>
    <lineage>
        <taxon>Eukaryota</taxon>
        <taxon>Fungi</taxon>
        <taxon>Dikarya</taxon>
        <taxon>Ascomycota</taxon>
        <taxon>Pezizomycotina</taxon>
        <taxon>Sordariomycetes</taxon>
        <taxon>Hypocreomycetidae</taxon>
        <taxon>Hypocreales</taxon>
        <taxon>Ophiocordycipitaceae</taxon>
        <taxon>Purpureocillium</taxon>
    </lineage>
</organism>
<dbReference type="Proteomes" id="UP001638806">
    <property type="component" value="Unassembled WGS sequence"/>
</dbReference>
<comment type="caution">
    <text evidence="1">The sequence shown here is derived from an EMBL/GenBank/DDBJ whole genome shotgun (WGS) entry which is preliminary data.</text>
</comment>
<evidence type="ECO:0000313" key="2">
    <source>
        <dbReference type="Proteomes" id="UP001638806"/>
    </source>
</evidence>
<gene>
    <name evidence="1" type="ORF">ACCO45_006852</name>
</gene>